<dbReference type="RefSeq" id="WP_284329528.1">
    <property type="nucleotide sequence ID" value="NZ_BSUN01000002.1"/>
</dbReference>
<feature type="chain" id="PRO_5045907372" evidence="2">
    <location>
        <begin position="20"/>
        <end position="101"/>
    </location>
</feature>
<evidence type="ECO:0000256" key="1">
    <source>
        <dbReference type="SAM" id="MobiDB-lite"/>
    </source>
</evidence>
<name>A0ABQ6IKW7_9MICO</name>
<evidence type="ECO:0000313" key="3">
    <source>
        <dbReference type="EMBL" id="GMA37813.1"/>
    </source>
</evidence>
<sequence length="101" mass="9907">MSTRSLVLAGATAAAVALAGCSGQSEGIVTQAPATPNAVASSESSPGASPSPSTAPTVLTEEETESDSVCGLGGVEMTGTVLEPFDVSELHVGTFPLWSLA</sequence>
<keyword evidence="2" id="KW-0732">Signal</keyword>
<organism evidence="3 4">
    <name type="scientific">Demequina litorisediminis</name>
    <dbReference type="NCBI Taxonomy" id="1849022"/>
    <lineage>
        <taxon>Bacteria</taxon>
        <taxon>Bacillati</taxon>
        <taxon>Actinomycetota</taxon>
        <taxon>Actinomycetes</taxon>
        <taxon>Micrococcales</taxon>
        <taxon>Demequinaceae</taxon>
        <taxon>Demequina</taxon>
    </lineage>
</organism>
<comment type="caution">
    <text evidence="3">The sequence shown here is derived from an EMBL/GenBank/DDBJ whole genome shotgun (WGS) entry which is preliminary data.</text>
</comment>
<dbReference type="PROSITE" id="PS51257">
    <property type="entry name" value="PROKAR_LIPOPROTEIN"/>
    <property type="match status" value="1"/>
</dbReference>
<feature type="region of interest" description="Disordered" evidence="1">
    <location>
        <begin position="32"/>
        <end position="72"/>
    </location>
</feature>
<reference evidence="4" key="1">
    <citation type="journal article" date="2019" name="Int. J. Syst. Evol. Microbiol.">
        <title>The Global Catalogue of Microorganisms (GCM) 10K type strain sequencing project: providing services to taxonomists for standard genome sequencing and annotation.</title>
        <authorList>
            <consortium name="The Broad Institute Genomics Platform"/>
            <consortium name="The Broad Institute Genome Sequencing Center for Infectious Disease"/>
            <person name="Wu L."/>
            <person name="Ma J."/>
        </authorList>
    </citation>
    <scope>NUCLEOTIDE SEQUENCE [LARGE SCALE GENOMIC DNA]</scope>
    <source>
        <strain evidence="4">NBRC 112299</strain>
    </source>
</reference>
<evidence type="ECO:0000313" key="4">
    <source>
        <dbReference type="Proteomes" id="UP001157125"/>
    </source>
</evidence>
<dbReference type="EMBL" id="BSUN01000002">
    <property type="protein sequence ID" value="GMA37813.1"/>
    <property type="molecule type" value="Genomic_DNA"/>
</dbReference>
<feature type="compositionally biased region" description="Low complexity" evidence="1">
    <location>
        <begin position="38"/>
        <end position="56"/>
    </location>
</feature>
<keyword evidence="4" id="KW-1185">Reference proteome</keyword>
<evidence type="ECO:0000256" key="2">
    <source>
        <dbReference type="SAM" id="SignalP"/>
    </source>
</evidence>
<protein>
    <submittedName>
        <fullName evidence="3">Uncharacterized protein</fullName>
    </submittedName>
</protein>
<dbReference type="Proteomes" id="UP001157125">
    <property type="component" value="Unassembled WGS sequence"/>
</dbReference>
<feature type="signal peptide" evidence="2">
    <location>
        <begin position="1"/>
        <end position="19"/>
    </location>
</feature>
<gene>
    <name evidence="3" type="ORF">GCM10025876_40170</name>
</gene>
<proteinExistence type="predicted"/>
<accession>A0ABQ6IKW7</accession>